<dbReference type="CTD" id="8229636"/>
<dbReference type="Gene3D" id="3.40.720.10">
    <property type="entry name" value="Alkaline Phosphatase, subunit A"/>
    <property type="match status" value="1"/>
</dbReference>
<dbReference type="EMBL" id="AAZO01003363">
    <property type="status" value="NOT_ANNOTATED_CDS"/>
    <property type="molecule type" value="Genomic_DNA"/>
</dbReference>
<dbReference type="InterPro" id="IPR039524">
    <property type="entry name" value="PIGO/GPI13"/>
</dbReference>
<feature type="transmembrane region" description="Helical" evidence="13">
    <location>
        <begin position="715"/>
        <end position="740"/>
    </location>
</feature>
<reference evidence="14" key="1">
    <citation type="submission" date="2007-04" db="EMBL/GenBank/DDBJ databases">
        <title>Annotation of Pediculus humanus corporis strain USDA.</title>
        <authorList>
            <person name="Kirkness E."/>
            <person name="Hannick L."/>
            <person name="Hass B."/>
            <person name="Bruggner R."/>
            <person name="Lawson D."/>
            <person name="Bidwell S."/>
            <person name="Joardar V."/>
            <person name="Caler E."/>
            <person name="Walenz B."/>
            <person name="Inman J."/>
            <person name="Schobel S."/>
            <person name="Galinsky K."/>
            <person name="Amedeo P."/>
            <person name="Strausberg R."/>
        </authorList>
    </citation>
    <scope>NUCLEOTIDE SEQUENCE</scope>
    <source>
        <strain evidence="14">USDA</strain>
    </source>
</reference>
<feature type="transmembrane region" description="Helical" evidence="13">
    <location>
        <begin position="862"/>
        <end position="882"/>
    </location>
</feature>
<organism>
    <name type="scientific">Pediculus humanus subsp. corporis</name>
    <name type="common">Body louse</name>
    <dbReference type="NCBI Taxonomy" id="121224"/>
    <lineage>
        <taxon>Eukaryota</taxon>
        <taxon>Metazoa</taxon>
        <taxon>Ecdysozoa</taxon>
        <taxon>Arthropoda</taxon>
        <taxon>Hexapoda</taxon>
        <taxon>Insecta</taxon>
        <taxon>Pterygota</taxon>
        <taxon>Neoptera</taxon>
        <taxon>Paraneoptera</taxon>
        <taxon>Psocodea</taxon>
        <taxon>Troctomorpha</taxon>
        <taxon>Phthiraptera</taxon>
        <taxon>Anoplura</taxon>
        <taxon>Pediculidae</taxon>
        <taxon>Pediculus</taxon>
    </lineage>
</organism>
<evidence type="ECO:0000256" key="10">
    <source>
        <dbReference type="ARBA" id="ARBA00023180"/>
    </source>
</evidence>
<dbReference type="GO" id="GO:0051377">
    <property type="term" value="F:mannose-ethanolamine phosphotransferase activity"/>
    <property type="evidence" value="ECO:0007669"/>
    <property type="project" value="InterPro"/>
</dbReference>
<name>E0VLL7_PEDHC</name>
<evidence type="ECO:0000256" key="7">
    <source>
        <dbReference type="ARBA" id="ARBA00022824"/>
    </source>
</evidence>
<dbReference type="AlphaFoldDB" id="E0VLL7"/>
<evidence type="ECO:0000256" key="13">
    <source>
        <dbReference type="SAM" id="Phobius"/>
    </source>
</evidence>
<dbReference type="CDD" id="cd16023">
    <property type="entry name" value="GPI_EPT_3"/>
    <property type="match status" value="1"/>
</dbReference>
<dbReference type="OMA" id="YPSFDIF"/>
<feature type="transmembrane region" description="Helical" evidence="13">
    <location>
        <begin position="7"/>
        <end position="30"/>
    </location>
</feature>
<dbReference type="FunFam" id="3.40.720.10:FF:000041">
    <property type="entry name" value="GPI ethanolamine phosphate transferase 3"/>
    <property type="match status" value="1"/>
</dbReference>
<evidence type="ECO:0000256" key="4">
    <source>
        <dbReference type="ARBA" id="ARBA00022502"/>
    </source>
</evidence>
<evidence type="ECO:0000256" key="3">
    <source>
        <dbReference type="ARBA" id="ARBA00008695"/>
    </source>
</evidence>
<dbReference type="STRING" id="121224.E0VLL7"/>
<dbReference type="InterPro" id="IPR017850">
    <property type="entry name" value="Alkaline_phosphatase_core_sf"/>
</dbReference>
<feature type="transmembrane region" description="Helical" evidence="13">
    <location>
        <begin position="644"/>
        <end position="661"/>
    </location>
</feature>
<keyword evidence="4" id="KW-0337">GPI-anchor biosynthesis</keyword>
<dbReference type="EnsemblMetazoa" id="PHUM289690-RA">
    <property type="protein sequence ID" value="PHUM289690-PA"/>
    <property type="gene ID" value="PHUM289690"/>
</dbReference>
<keyword evidence="7" id="KW-0256">Endoplasmic reticulum</keyword>
<dbReference type="PANTHER" id="PTHR23071">
    <property type="entry name" value="PHOSPHATIDYLINOSITOL GLYCAN"/>
    <property type="match status" value="1"/>
</dbReference>
<dbReference type="OrthoDB" id="272139at2759"/>
<dbReference type="UniPathway" id="UPA00196"/>
<keyword evidence="9 13" id="KW-0472">Membrane</keyword>
<accession>E0VLL7</accession>
<comment type="subcellular location">
    <subcellularLocation>
        <location evidence="1">Endoplasmic reticulum membrane</location>
        <topology evidence="1">Multi-pass membrane protein</topology>
    </subcellularLocation>
</comment>
<evidence type="ECO:0000256" key="11">
    <source>
        <dbReference type="ARBA" id="ARBA00079084"/>
    </source>
</evidence>
<comment type="pathway">
    <text evidence="2">Glycolipid biosynthesis; glycosylphosphatidylinositol-anchor biosynthesis.</text>
</comment>
<dbReference type="eggNOG" id="KOG2126">
    <property type="taxonomic scope" value="Eukaryota"/>
</dbReference>
<feature type="transmembrane region" description="Helical" evidence="13">
    <location>
        <begin position="831"/>
        <end position="856"/>
    </location>
</feature>
<dbReference type="HOGENOM" id="CLU_004298_2_0_1"/>
<dbReference type="Pfam" id="PF01663">
    <property type="entry name" value="Phosphodiest"/>
    <property type="match status" value="1"/>
</dbReference>
<keyword evidence="16" id="KW-1185">Reference proteome</keyword>
<feature type="transmembrane region" description="Helical" evidence="13">
    <location>
        <begin position="573"/>
        <end position="592"/>
    </location>
</feature>
<keyword evidence="6 13" id="KW-0812">Transmembrane</keyword>
<reference evidence="14" key="2">
    <citation type="submission" date="2007-04" db="EMBL/GenBank/DDBJ databases">
        <title>The genome of the human body louse.</title>
        <authorList>
            <consortium name="The Human Body Louse Genome Consortium"/>
            <person name="Kirkness E."/>
            <person name="Walenz B."/>
            <person name="Hass B."/>
            <person name="Bruggner R."/>
            <person name="Strausberg R."/>
        </authorList>
    </citation>
    <scope>NUCLEOTIDE SEQUENCE</scope>
    <source>
        <strain evidence="14">USDA</strain>
    </source>
</reference>
<dbReference type="GO" id="GO:0006506">
    <property type="term" value="P:GPI anchor biosynthetic process"/>
    <property type="evidence" value="ECO:0007669"/>
    <property type="project" value="UniProtKB-UniPathway"/>
</dbReference>
<dbReference type="RefSeq" id="XP_002427011.1">
    <property type="nucleotide sequence ID" value="XM_002426966.1"/>
</dbReference>
<sequence>MSKSWKYFLFLLWLSYLFICGILLFTRGFLLNRQTLLQKSTCIENLDCSRFQKLSREAPSLENTQLYLECMDKNQLKLRENTKKQCTESSKKVVLLIIDALRYDFAQYNSSINNDNLLPFQNRLTIINELLTTLPNNSLLYKFIANPPTTTMQRLKGLTTGSLPTFIDIGSNFATPEINEDNIIDQLLDQNKNVIFMGDDTWTSLYPGRFKRQYPYPSFNVWDLDTVDTGIMNHLKPELQEKDWSLLIAHFLGVDHCGHKYGPYHSEMTRKLKQMNEVIKSVVDTIDENTILFVIGDHGMTSSGDHGGESSDEVTSALFVYSPLPFLSKNHELETESVYQVDLVPTLAATLGFAMPFSNLGKVILSALPSDFQLSEQSSESEIQYALNILSINIEQIMLYVNTYSTQIHPFSKGKISNLLEKFHSLKSKLSTVNNYKSFKVYHKSVIEFLNFVRELCEEVWVQFDSFSMSRGLVLTFLLVAFTFFIVEGIPCTHFNAVLDGYFLWFAYGSAFSCVIMSTVLQYFKTVDDMFLLTYVSTLSISMLIMAVVVVQNWDEITMLWFNTYRNRDWLNIFTRFIHLCSLLLMFSNSFVVEEGTVLLFMLNTVVWLIVFNISVQATENAKNKTEKNYWFSKIINHPKFKPLILILIFTLLLKVSQSYWRCREEQKWCIVATDSIRSAFKSGNGNFGALTTLIVLALFVSIIRIWLRSCGNLVGFSITIILVRYAPSVIVVCLGGFWVLLGLPKEARSKIIVPWQLQILPWTVFALIGITIFFLFLQPICVYVLENKSDVLSVYGNENIIPQIFHQVKKVFHNSDDSEGSSTTKNKTTLVYGLATAYSSVFVVLGEFISLFIMLLLGDTLACSVVLMFAVIGVLLTILAYSRLEGALISNQLFHVPWSYVLSWGLMSSYFFYGTGHQPTFSGIYWNAAFIGTNGQFSSNIIPGLLVGVNTFSSYIISGLLLPSILIAPFTLSVMLPKWYRSSMRFLGKDIRKRGKMEFIEGDICLHDRKDLTQYALLKLSTKYILFHGTRIFSCMLAAAVHCRHLMVWMVFTPKFIFEGISFIVSLASVLLGYLFFIRISSKLDHLVNSLLKKYEN</sequence>
<evidence type="ECO:0000256" key="8">
    <source>
        <dbReference type="ARBA" id="ARBA00022989"/>
    </source>
</evidence>
<evidence type="ECO:0000256" key="2">
    <source>
        <dbReference type="ARBA" id="ARBA00004687"/>
    </source>
</evidence>
<gene>
    <name evidence="15" type="primary">8229636</name>
    <name evidence="14" type="ORF">Phum_PHUM289690</name>
</gene>
<comment type="similarity">
    <text evidence="3">Belongs to the PIGG/PIGN/PIGO family. PIGO subfamily.</text>
</comment>
<keyword evidence="5 14" id="KW-0808">Transferase</keyword>
<protein>
    <recommendedName>
        <fullName evidence="12">GPI ethanolamine phosphate transferase 3, catalytic subunit</fullName>
    </recommendedName>
    <alternativeName>
        <fullName evidence="11">Phosphatidylinositol-glycan biosynthesis class O protein</fullName>
    </alternativeName>
</protein>
<feature type="transmembrane region" description="Helical" evidence="13">
    <location>
        <begin position="502"/>
        <end position="524"/>
    </location>
</feature>
<evidence type="ECO:0000256" key="9">
    <source>
        <dbReference type="ARBA" id="ARBA00023136"/>
    </source>
</evidence>
<dbReference type="InterPro" id="IPR002591">
    <property type="entry name" value="Phosphodiest/P_Trfase"/>
</dbReference>
<dbReference type="VEuPathDB" id="VectorBase:PHUM289690"/>
<evidence type="ECO:0000313" key="16">
    <source>
        <dbReference type="Proteomes" id="UP000009046"/>
    </source>
</evidence>
<dbReference type="EMBL" id="DS235274">
    <property type="protein sequence ID" value="EEB14273.1"/>
    <property type="molecule type" value="Genomic_DNA"/>
</dbReference>
<dbReference type="SUPFAM" id="SSF53649">
    <property type="entry name" value="Alkaline phosphatase-like"/>
    <property type="match status" value="1"/>
</dbReference>
<feature type="transmembrane region" description="Helical" evidence="13">
    <location>
        <begin position="760"/>
        <end position="786"/>
    </location>
</feature>
<dbReference type="GO" id="GO:0005789">
    <property type="term" value="C:endoplasmic reticulum membrane"/>
    <property type="evidence" value="ECO:0007669"/>
    <property type="project" value="UniProtKB-SubCell"/>
</dbReference>
<dbReference type="PANTHER" id="PTHR23071:SF1">
    <property type="entry name" value="GPI ETHANOLAMINE PHOSPHATE TRANSFERASE 3"/>
    <property type="match status" value="1"/>
</dbReference>
<feature type="transmembrane region" description="Helical" evidence="13">
    <location>
        <begin position="598"/>
        <end position="616"/>
    </location>
</feature>
<feature type="transmembrane region" description="Helical" evidence="13">
    <location>
        <begin position="956"/>
        <end position="977"/>
    </location>
</feature>
<evidence type="ECO:0000256" key="6">
    <source>
        <dbReference type="ARBA" id="ARBA00022692"/>
    </source>
</evidence>
<dbReference type="FunCoup" id="E0VLL7">
    <property type="interactions" value="989"/>
</dbReference>
<dbReference type="Proteomes" id="UP000009046">
    <property type="component" value="Unassembled WGS sequence"/>
</dbReference>
<evidence type="ECO:0000256" key="5">
    <source>
        <dbReference type="ARBA" id="ARBA00022679"/>
    </source>
</evidence>
<feature type="transmembrane region" description="Helical" evidence="13">
    <location>
        <begin position="894"/>
        <end position="914"/>
    </location>
</feature>
<keyword evidence="10" id="KW-0325">Glycoprotein</keyword>
<dbReference type="GeneID" id="8229636"/>
<evidence type="ECO:0000313" key="14">
    <source>
        <dbReference type="EMBL" id="EEB14273.1"/>
    </source>
</evidence>
<feature type="transmembrane region" description="Helical" evidence="13">
    <location>
        <begin position="530"/>
        <end position="552"/>
    </location>
</feature>
<feature type="transmembrane region" description="Helical" evidence="13">
    <location>
        <begin position="1057"/>
        <end position="1078"/>
    </location>
</feature>
<feature type="transmembrane region" description="Helical" evidence="13">
    <location>
        <begin position="688"/>
        <end position="708"/>
    </location>
</feature>
<evidence type="ECO:0000313" key="15">
    <source>
        <dbReference type="EnsemblMetazoa" id="PHUM289690-PA"/>
    </source>
</evidence>
<proteinExistence type="inferred from homology"/>
<feature type="transmembrane region" description="Helical" evidence="13">
    <location>
        <begin position="472"/>
        <end position="490"/>
    </location>
</feature>
<dbReference type="KEGG" id="phu:Phum_PHUM289690"/>
<reference evidence="15" key="3">
    <citation type="submission" date="2021-02" db="UniProtKB">
        <authorList>
            <consortium name="EnsemblMetazoa"/>
        </authorList>
    </citation>
    <scope>IDENTIFICATION</scope>
    <source>
        <strain evidence="15">USDA</strain>
    </source>
</reference>
<dbReference type="InterPro" id="IPR037675">
    <property type="entry name" value="PIG-O_N"/>
</dbReference>
<keyword evidence="8 13" id="KW-1133">Transmembrane helix</keyword>
<dbReference type="InParanoid" id="E0VLL7"/>
<evidence type="ECO:0000256" key="12">
    <source>
        <dbReference type="ARBA" id="ARBA00093602"/>
    </source>
</evidence>
<evidence type="ECO:0000256" key="1">
    <source>
        <dbReference type="ARBA" id="ARBA00004477"/>
    </source>
</evidence>